<dbReference type="KEGG" id="orz:FNH13_13065"/>
<reference evidence="11 12" key="1">
    <citation type="submission" date="2019-07" db="EMBL/GenBank/DDBJ databases">
        <title>complete genome sequencing of Ornithinimicrobium sp. H23M54.</title>
        <authorList>
            <person name="Bae J.-W."/>
            <person name="Lee S.-Y."/>
        </authorList>
    </citation>
    <scope>NUCLEOTIDE SEQUENCE [LARGE SCALE GENOMIC DNA]</scope>
    <source>
        <strain evidence="11 12">H23M54</strain>
    </source>
</reference>
<dbReference type="GO" id="GO:0005886">
    <property type="term" value="C:plasma membrane"/>
    <property type="evidence" value="ECO:0007669"/>
    <property type="project" value="UniProtKB-SubCell"/>
</dbReference>
<dbReference type="EMBL" id="CP041616">
    <property type="protein sequence ID" value="QDO89142.1"/>
    <property type="molecule type" value="Genomic_DNA"/>
</dbReference>
<feature type="active site" evidence="7">
    <location>
        <position position="178"/>
    </location>
</feature>
<keyword evidence="5 8" id="KW-0645">Protease</keyword>
<evidence type="ECO:0000259" key="10">
    <source>
        <dbReference type="Pfam" id="PF10502"/>
    </source>
</evidence>
<evidence type="ECO:0000313" key="12">
    <source>
        <dbReference type="Proteomes" id="UP000315395"/>
    </source>
</evidence>
<dbReference type="GO" id="GO:0009003">
    <property type="term" value="F:signal peptidase activity"/>
    <property type="evidence" value="ECO:0007669"/>
    <property type="project" value="UniProtKB-EC"/>
</dbReference>
<evidence type="ECO:0000256" key="3">
    <source>
        <dbReference type="ARBA" id="ARBA00009370"/>
    </source>
</evidence>
<name>A0A516GCA7_9MICO</name>
<evidence type="ECO:0000256" key="9">
    <source>
        <dbReference type="SAM" id="MobiDB-lite"/>
    </source>
</evidence>
<evidence type="ECO:0000256" key="1">
    <source>
        <dbReference type="ARBA" id="ARBA00000677"/>
    </source>
</evidence>
<feature type="region of interest" description="Disordered" evidence="9">
    <location>
        <begin position="1"/>
        <end position="30"/>
    </location>
</feature>
<organism evidence="11 12">
    <name type="scientific">Ornithinimicrobium ciconiae</name>
    <dbReference type="NCBI Taxonomy" id="2594265"/>
    <lineage>
        <taxon>Bacteria</taxon>
        <taxon>Bacillati</taxon>
        <taxon>Actinomycetota</taxon>
        <taxon>Actinomycetes</taxon>
        <taxon>Micrococcales</taxon>
        <taxon>Ornithinimicrobiaceae</taxon>
        <taxon>Ornithinimicrobium</taxon>
    </lineage>
</organism>
<evidence type="ECO:0000256" key="5">
    <source>
        <dbReference type="ARBA" id="ARBA00022670"/>
    </source>
</evidence>
<dbReference type="OrthoDB" id="9815782at2"/>
<comment type="subcellular location">
    <subcellularLocation>
        <location evidence="2">Cell membrane</location>
        <topology evidence="2">Single-pass type II membrane protein</topology>
    </subcellularLocation>
    <subcellularLocation>
        <location evidence="8">Membrane</location>
        <topology evidence="8">Single-pass type II membrane protein</topology>
    </subcellularLocation>
</comment>
<dbReference type="InterPro" id="IPR019533">
    <property type="entry name" value="Peptidase_S26"/>
</dbReference>
<evidence type="ECO:0000313" key="11">
    <source>
        <dbReference type="EMBL" id="QDO89142.1"/>
    </source>
</evidence>
<accession>A0A516GCA7</accession>
<keyword evidence="6 8" id="KW-0378">Hydrolase</keyword>
<dbReference type="InterPro" id="IPR000223">
    <property type="entry name" value="Pept_S26A_signal_pept_1"/>
</dbReference>
<evidence type="ECO:0000256" key="2">
    <source>
        <dbReference type="ARBA" id="ARBA00004401"/>
    </source>
</evidence>
<dbReference type="PROSITE" id="PS00761">
    <property type="entry name" value="SPASE_I_3"/>
    <property type="match status" value="1"/>
</dbReference>
<dbReference type="EC" id="3.4.21.89" evidence="4 8"/>
<comment type="similarity">
    <text evidence="3 8">Belongs to the peptidase S26 family.</text>
</comment>
<dbReference type="CDD" id="cd06530">
    <property type="entry name" value="S26_SPase_I"/>
    <property type="match status" value="1"/>
</dbReference>
<dbReference type="AlphaFoldDB" id="A0A516GCA7"/>
<feature type="compositionally biased region" description="Basic and acidic residues" evidence="9">
    <location>
        <begin position="1"/>
        <end position="18"/>
    </location>
</feature>
<dbReference type="InterPro" id="IPR019758">
    <property type="entry name" value="Pept_S26A_signal_pept_1_CS"/>
</dbReference>
<keyword evidence="8" id="KW-0812">Transmembrane</keyword>
<evidence type="ECO:0000256" key="4">
    <source>
        <dbReference type="ARBA" id="ARBA00013208"/>
    </source>
</evidence>
<dbReference type="PRINTS" id="PR00727">
    <property type="entry name" value="LEADERPTASE"/>
</dbReference>
<keyword evidence="12" id="KW-1185">Reference proteome</keyword>
<dbReference type="InterPro" id="IPR019756">
    <property type="entry name" value="Pept_S26A_signal_pept_1_Ser-AS"/>
</dbReference>
<dbReference type="PROSITE" id="PS00501">
    <property type="entry name" value="SPASE_I_1"/>
    <property type="match status" value="1"/>
</dbReference>
<feature type="domain" description="Peptidase S26" evidence="10">
    <location>
        <begin position="75"/>
        <end position="269"/>
    </location>
</feature>
<evidence type="ECO:0000256" key="7">
    <source>
        <dbReference type="PIRSR" id="PIRSR600223-1"/>
    </source>
</evidence>
<protein>
    <recommendedName>
        <fullName evidence="4 8">Signal peptidase I</fullName>
        <ecNumber evidence="4 8">3.4.21.89</ecNumber>
    </recommendedName>
</protein>
<dbReference type="SUPFAM" id="SSF51306">
    <property type="entry name" value="LexA/Signal peptidase"/>
    <property type="match status" value="1"/>
</dbReference>
<dbReference type="PANTHER" id="PTHR43390">
    <property type="entry name" value="SIGNAL PEPTIDASE I"/>
    <property type="match status" value="1"/>
</dbReference>
<gene>
    <name evidence="11" type="primary">lepB</name>
    <name evidence="11" type="ORF">FNH13_13065</name>
</gene>
<dbReference type="NCBIfam" id="TIGR02227">
    <property type="entry name" value="sigpep_I_bact"/>
    <property type="match status" value="1"/>
</dbReference>
<dbReference type="GO" id="GO:0004252">
    <property type="term" value="F:serine-type endopeptidase activity"/>
    <property type="evidence" value="ECO:0007669"/>
    <property type="project" value="InterPro"/>
</dbReference>
<evidence type="ECO:0000256" key="8">
    <source>
        <dbReference type="RuleBase" id="RU362042"/>
    </source>
</evidence>
<keyword evidence="8" id="KW-1133">Transmembrane helix</keyword>
<dbReference type="Gene3D" id="2.10.109.10">
    <property type="entry name" value="Umud Fragment, subunit A"/>
    <property type="match status" value="1"/>
</dbReference>
<feature type="active site" evidence="7">
    <location>
        <position position="105"/>
    </location>
</feature>
<comment type="catalytic activity">
    <reaction evidence="1 8">
        <text>Cleavage of hydrophobic, N-terminal signal or leader sequences from secreted and periplasmic proteins.</text>
        <dbReference type="EC" id="3.4.21.89"/>
    </reaction>
</comment>
<dbReference type="Pfam" id="PF10502">
    <property type="entry name" value="Peptidase_S26"/>
    <property type="match status" value="1"/>
</dbReference>
<dbReference type="InterPro" id="IPR036286">
    <property type="entry name" value="LexA/Signal_pep-like_sf"/>
</dbReference>
<keyword evidence="8" id="KW-0472">Membrane</keyword>
<sequence>MTSADRTHPVTHDPRPEQESVGTGVSDPASQAVEGERTAARRAALGETVGTPVGGGATALARSRPTRHPVLHFVREVLIIGVTALLISFLIKTFLVQAFWIPSGSMESTLVYGDRVLVSKIQAGPMAVDRGDIIVFEDPGGWLPQAPPSDRGPVMEVLHDVAKFVGVAPEGESNHLIKRVIGVGGDHVVCCDDNLRITVNGAPLDETYLYAGDEASLENFDIVVPPDHYWMMGDHRSFSRDSRAHDDGSGTAGSVPADNVVGQAFALVWPLDRFHAFTNPGDVFGEVPDQESPSDD</sequence>
<dbReference type="PANTHER" id="PTHR43390:SF1">
    <property type="entry name" value="CHLOROPLAST PROCESSING PEPTIDASE"/>
    <property type="match status" value="1"/>
</dbReference>
<evidence type="ECO:0000256" key="6">
    <source>
        <dbReference type="ARBA" id="ARBA00022801"/>
    </source>
</evidence>
<proteinExistence type="inferred from homology"/>
<dbReference type="GO" id="GO:0006465">
    <property type="term" value="P:signal peptide processing"/>
    <property type="evidence" value="ECO:0007669"/>
    <property type="project" value="InterPro"/>
</dbReference>
<feature type="transmembrane region" description="Helical" evidence="8">
    <location>
        <begin position="77"/>
        <end position="100"/>
    </location>
</feature>
<dbReference type="Proteomes" id="UP000315395">
    <property type="component" value="Chromosome"/>
</dbReference>